<evidence type="ECO:0000256" key="2">
    <source>
        <dbReference type="ARBA" id="ARBA00007262"/>
    </source>
</evidence>
<keyword evidence="3 7" id="KW-0812">Transmembrane</keyword>
<organism evidence="8 9">
    <name type="scientific">Mycena maculata</name>
    <dbReference type="NCBI Taxonomy" id="230809"/>
    <lineage>
        <taxon>Eukaryota</taxon>
        <taxon>Fungi</taxon>
        <taxon>Dikarya</taxon>
        <taxon>Basidiomycota</taxon>
        <taxon>Agaricomycotina</taxon>
        <taxon>Agaricomycetes</taxon>
        <taxon>Agaricomycetidae</taxon>
        <taxon>Agaricales</taxon>
        <taxon>Marasmiineae</taxon>
        <taxon>Mycenaceae</taxon>
        <taxon>Mycena</taxon>
    </lineage>
</organism>
<protein>
    <submittedName>
        <fullName evidence="8">Uncharacterized protein</fullName>
    </submittedName>
</protein>
<evidence type="ECO:0000256" key="6">
    <source>
        <dbReference type="SAM" id="MobiDB-lite"/>
    </source>
</evidence>
<reference evidence="8" key="1">
    <citation type="submission" date="2023-03" db="EMBL/GenBank/DDBJ databases">
        <title>Massive genome expansion in bonnet fungi (Mycena s.s.) driven by repeated elements and novel gene families across ecological guilds.</title>
        <authorList>
            <consortium name="Lawrence Berkeley National Laboratory"/>
            <person name="Harder C.B."/>
            <person name="Miyauchi S."/>
            <person name="Viragh M."/>
            <person name="Kuo A."/>
            <person name="Thoen E."/>
            <person name="Andreopoulos B."/>
            <person name="Lu D."/>
            <person name="Skrede I."/>
            <person name="Drula E."/>
            <person name="Henrissat B."/>
            <person name="Morin E."/>
            <person name="Kohler A."/>
            <person name="Barry K."/>
            <person name="LaButti K."/>
            <person name="Morin E."/>
            <person name="Salamov A."/>
            <person name="Lipzen A."/>
            <person name="Mereny Z."/>
            <person name="Hegedus B."/>
            <person name="Baldrian P."/>
            <person name="Stursova M."/>
            <person name="Weitz H."/>
            <person name="Taylor A."/>
            <person name="Grigoriev I.V."/>
            <person name="Nagy L.G."/>
            <person name="Martin F."/>
            <person name="Kauserud H."/>
        </authorList>
    </citation>
    <scope>NUCLEOTIDE SEQUENCE</scope>
    <source>
        <strain evidence="8">CBHHK188m</strain>
    </source>
</reference>
<comment type="caution">
    <text evidence="8">The sequence shown here is derived from an EMBL/GenBank/DDBJ whole genome shotgun (WGS) entry which is preliminary data.</text>
</comment>
<name>A0AAD7MNR1_9AGAR</name>
<dbReference type="AlphaFoldDB" id="A0AAD7MNR1"/>
<keyword evidence="9" id="KW-1185">Reference proteome</keyword>
<evidence type="ECO:0000256" key="5">
    <source>
        <dbReference type="ARBA" id="ARBA00023136"/>
    </source>
</evidence>
<dbReference type="Pfam" id="PF06140">
    <property type="entry name" value="Ifi-6-16"/>
    <property type="match status" value="1"/>
</dbReference>
<gene>
    <name evidence="8" type="ORF">DFH07DRAFT_970874</name>
</gene>
<dbReference type="PANTHER" id="PTHR16932:SF18">
    <property type="entry name" value="INTERFERON, ALPHA-INDUCIBLE PROTEIN 27-LIKE 2"/>
    <property type="match status" value="1"/>
</dbReference>
<evidence type="ECO:0000256" key="7">
    <source>
        <dbReference type="SAM" id="Phobius"/>
    </source>
</evidence>
<evidence type="ECO:0000256" key="4">
    <source>
        <dbReference type="ARBA" id="ARBA00022989"/>
    </source>
</evidence>
<evidence type="ECO:0000313" key="8">
    <source>
        <dbReference type="EMBL" id="KAJ7725431.1"/>
    </source>
</evidence>
<feature type="region of interest" description="Disordered" evidence="6">
    <location>
        <begin position="215"/>
        <end position="251"/>
    </location>
</feature>
<feature type="compositionally biased region" description="Polar residues" evidence="6">
    <location>
        <begin position="232"/>
        <end position="247"/>
    </location>
</feature>
<keyword evidence="5 7" id="KW-0472">Membrane</keyword>
<proteinExistence type="inferred from homology"/>
<dbReference type="Proteomes" id="UP001215280">
    <property type="component" value="Unassembled WGS sequence"/>
</dbReference>
<sequence length="360" mass="37764">MTPADISALVAGWNAPVFTGNVDDDVKLWLSTICRGLKQRRIPSEHWVSVALHFMDDEPRGVLDGVQKMMRKLEGRNWDWDWDKFTCALIHIQEQMKKDASENTSIGDALLRFRREHPYAATAASLGLVTVGGITVAPAILVGTLNLLGFSATGVVGGSIAASIQSAVYGGAVASGSLFSLAQSAAAGGVVVASVAGQAVSASVIGFGAWLLGQSGNDDHPDDPDDHAGESAHQSGNNDHRSTSTVPTAPPAISHIDLTTVAVTATVRNAQQGTGVDIGPMNWGKDISGEVHGLIARMPRANTIDAEAVRAVYAKPFPKNDKFVTAFFPTNVAAIQFVNAWASGHPPGFEKTSVSFASGN</sequence>
<dbReference type="GO" id="GO:0016020">
    <property type="term" value="C:membrane"/>
    <property type="evidence" value="ECO:0007669"/>
    <property type="project" value="UniProtKB-SubCell"/>
</dbReference>
<dbReference type="Gene3D" id="6.10.110.10">
    <property type="match status" value="1"/>
</dbReference>
<dbReference type="InterPro" id="IPR009311">
    <property type="entry name" value="IFI6/IFI27-like"/>
</dbReference>
<keyword evidence="4 7" id="KW-1133">Transmembrane helix</keyword>
<accession>A0AAD7MNR1</accession>
<dbReference type="EMBL" id="JARJLG010000228">
    <property type="protein sequence ID" value="KAJ7725431.1"/>
    <property type="molecule type" value="Genomic_DNA"/>
</dbReference>
<feature type="transmembrane region" description="Helical" evidence="7">
    <location>
        <begin position="147"/>
        <end position="173"/>
    </location>
</feature>
<dbReference type="PANTHER" id="PTHR16932">
    <property type="entry name" value="INTERFERON ALPHA-INDUCIBLE PROTEIN 27"/>
    <property type="match status" value="1"/>
</dbReference>
<feature type="transmembrane region" description="Helical" evidence="7">
    <location>
        <begin position="185"/>
        <end position="212"/>
    </location>
</feature>
<dbReference type="InterPro" id="IPR038213">
    <property type="entry name" value="IFI6/IFI27-like_sf"/>
</dbReference>
<comment type="similarity">
    <text evidence="2">Belongs to the IFI6/IFI27 family.</text>
</comment>
<evidence type="ECO:0000313" key="9">
    <source>
        <dbReference type="Proteomes" id="UP001215280"/>
    </source>
</evidence>
<comment type="subcellular location">
    <subcellularLocation>
        <location evidence="1">Membrane</location>
        <topology evidence="1">Multi-pass membrane protein</topology>
    </subcellularLocation>
</comment>
<evidence type="ECO:0000256" key="3">
    <source>
        <dbReference type="ARBA" id="ARBA00022692"/>
    </source>
</evidence>
<evidence type="ECO:0000256" key="1">
    <source>
        <dbReference type="ARBA" id="ARBA00004141"/>
    </source>
</evidence>
<feature type="transmembrane region" description="Helical" evidence="7">
    <location>
        <begin position="119"/>
        <end position="141"/>
    </location>
</feature>